<proteinExistence type="predicted"/>
<accession>A0ABQ5YTD0</accession>
<dbReference type="EMBL" id="BSOJ01000027">
    <property type="protein sequence ID" value="GLR27070.1"/>
    <property type="molecule type" value="Genomic_DNA"/>
</dbReference>
<dbReference type="RefSeq" id="WP_284281781.1">
    <property type="nucleotide sequence ID" value="NZ_BSOJ01000027.1"/>
</dbReference>
<name>A0ABQ5YTD0_9BURK</name>
<feature type="signal peptide" evidence="1">
    <location>
        <begin position="1"/>
        <end position="29"/>
    </location>
</feature>
<dbReference type="Gene3D" id="1.20.1260.10">
    <property type="match status" value="1"/>
</dbReference>
<feature type="domain" description="DUF305" evidence="2">
    <location>
        <begin position="47"/>
        <end position="125"/>
    </location>
</feature>
<dbReference type="PANTHER" id="PTHR36933:SF1">
    <property type="entry name" value="SLL0788 PROTEIN"/>
    <property type="match status" value="1"/>
</dbReference>
<dbReference type="Pfam" id="PF03713">
    <property type="entry name" value="DUF305"/>
    <property type="match status" value="1"/>
</dbReference>
<protein>
    <recommendedName>
        <fullName evidence="2">DUF305 domain-containing protein</fullName>
    </recommendedName>
</protein>
<evidence type="ECO:0000256" key="1">
    <source>
        <dbReference type="SAM" id="SignalP"/>
    </source>
</evidence>
<evidence type="ECO:0000313" key="3">
    <source>
        <dbReference type="EMBL" id="GLR27070.1"/>
    </source>
</evidence>
<organism evidence="3 4">
    <name type="scientific">Limnobacter litoralis</name>
    <dbReference type="NCBI Taxonomy" id="481366"/>
    <lineage>
        <taxon>Bacteria</taxon>
        <taxon>Pseudomonadati</taxon>
        <taxon>Pseudomonadota</taxon>
        <taxon>Betaproteobacteria</taxon>
        <taxon>Burkholderiales</taxon>
        <taxon>Burkholderiaceae</taxon>
        <taxon>Limnobacter</taxon>
    </lineage>
</organism>
<reference evidence="4" key="1">
    <citation type="journal article" date="2019" name="Int. J. Syst. Evol. Microbiol.">
        <title>The Global Catalogue of Microorganisms (GCM) 10K type strain sequencing project: providing services to taxonomists for standard genome sequencing and annotation.</title>
        <authorList>
            <consortium name="The Broad Institute Genomics Platform"/>
            <consortium name="The Broad Institute Genome Sequencing Center for Infectious Disease"/>
            <person name="Wu L."/>
            <person name="Ma J."/>
        </authorList>
    </citation>
    <scope>NUCLEOTIDE SEQUENCE [LARGE SCALE GENOMIC DNA]</scope>
    <source>
        <strain evidence="4">NBRC 105857</strain>
    </source>
</reference>
<evidence type="ECO:0000313" key="4">
    <source>
        <dbReference type="Proteomes" id="UP001156664"/>
    </source>
</evidence>
<dbReference type="InterPro" id="IPR012347">
    <property type="entry name" value="Ferritin-like"/>
</dbReference>
<dbReference type="Proteomes" id="UP001156664">
    <property type="component" value="Unassembled WGS sequence"/>
</dbReference>
<dbReference type="InterPro" id="IPR005183">
    <property type="entry name" value="DUF305_CopM-like"/>
</dbReference>
<gene>
    <name evidence="3" type="ORF">GCM10007875_21610</name>
</gene>
<dbReference type="PANTHER" id="PTHR36933">
    <property type="entry name" value="SLL0788 PROTEIN"/>
    <property type="match status" value="1"/>
</dbReference>
<keyword evidence="1" id="KW-0732">Signal</keyword>
<keyword evidence="4" id="KW-1185">Reference proteome</keyword>
<evidence type="ECO:0000259" key="2">
    <source>
        <dbReference type="Pfam" id="PF03713"/>
    </source>
</evidence>
<sequence length="144" mass="15596">MMTYGSLFTKKMPLLFSIALSAFSLSVSAQDIQRIPEITQTEAISGASNFAQAMDNSMNIMNAGMSQAPMNGDPDHDFASMMIPHHQGAVNMAKAELLFGKNPVLRRLAQEIIVTQNSEISVMQSELGVASAETPPHNTSTHKE</sequence>
<comment type="caution">
    <text evidence="3">The sequence shown here is derived from an EMBL/GenBank/DDBJ whole genome shotgun (WGS) entry which is preliminary data.</text>
</comment>
<feature type="chain" id="PRO_5046809444" description="DUF305 domain-containing protein" evidence="1">
    <location>
        <begin position="30"/>
        <end position="144"/>
    </location>
</feature>